<comment type="caution">
    <text evidence="1">The sequence shown here is derived from an EMBL/GenBank/DDBJ whole genome shotgun (WGS) entry which is preliminary data.</text>
</comment>
<dbReference type="Gene3D" id="1.25.40.10">
    <property type="entry name" value="Tetratricopeptide repeat domain"/>
    <property type="match status" value="1"/>
</dbReference>
<organism evidence="1 2">
    <name type="scientific">Nonomuraea monospora</name>
    <dbReference type="NCBI Taxonomy" id="568818"/>
    <lineage>
        <taxon>Bacteria</taxon>
        <taxon>Bacillati</taxon>
        <taxon>Actinomycetota</taxon>
        <taxon>Actinomycetes</taxon>
        <taxon>Streptosporangiales</taxon>
        <taxon>Streptosporangiaceae</taxon>
        <taxon>Nonomuraea</taxon>
    </lineage>
</organism>
<sequence length="602" mass="64210">MSHDPADADLRLLIEAFAAAESWSESRDLVLEHPRLLSARADAMLAEYPPVYREVLARARHVGVRQAFDEVSTQGVPEGLRTLCLAAIRAREAAEVSGDEGERDEVVRLFSRLVSDPRFAEATPHMRATMNYVLGLAAVERFYVRDAPEDLDLAVAAFAASADVVPEPDHLTALGNVHGLRYERGGETADLLAAIAAGRRATAAQGGGDASVAWHDLAVNLGIWYELEGSPETLDEAVVIATRATRADADPELLSAFLSTLANCLIIRYEHRGALADLHAAIDTARRAIDLDDGGPESATLHASLGGLLHLRFARDRRAATLAEAALVLEQASAALAPGSLPAAICLGQLGNVHLSRFENGEDALPAARDAFQRAVAGCPLGSPHSAHLWNGFGLALLHSGELDAAMTAFGRAGTDDPLARGNLATAHRLRHDALGDPADIEAGRAHFTFAVHRALVRQPEIALDVGSRWGRWAIARRSWPEAARAYRGAVVAARRLFLAQHERGAWTSWLLTEGDLAAQAAYAFVRADAENGDEAAESDRVEHAGGAVEAVVVLEGGRARVSEEALNDPARLRARLGSLADRYALASRRARAAENGNTGVP</sequence>
<dbReference type="SUPFAM" id="SSF48452">
    <property type="entry name" value="TPR-like"/>
    <property type="match status" value="1"/>
</dbReference>
<keyword evidence="2" id="KW-1185">Reference proteome</keyword>
<gene>
    <name evidence="1" type="ORF">GCM10009850_118990</name>
</gene>
<dbReference type="EMBL" id="BAAAQX010000069">
    <property type="protein sequence ID" value="GAA2216430.1"/>
    <property type="molecule type" value="Genomic_DNA"/>
</dbReference>
<protein>
    <recommendedName>
        <fullName evidence="3">Tetratricopeptide repeat protein</fullName>
    </recommendedName>
</protein>
<dbReference type="InterPro" id="IPR011990">
    <property type="entry name" value="TPR-like_helical_dom_sf"/>
</dbReference>
<evidence type="ECO:0008006" key="3">
    <source>
        <dbReference type="Google" id="ProtNLM"/>
    </source>
</evidence>
<evidence type="ECO:0000313" key="1">
    <source>
        <dbReference type="EMBL" id="GAA2216430.1"/>
    </source>
</evidence>
<dbReference type="RefSeq" id="WP_344496024.1">
    <property type="nucleotide sequence ID" value="NZ_BAAAQX010000069.1"/>
</dbReference>
<reference evidence="2" key="1">
    <citation type="journal article" date="2019" name="Int. J. Syst. Evol. Microbiol.">
        <title>The Global Catalogue of Microorganisms (GCM) 10K type strain sequencing project: providing services to taxonomists for standard genome sequencing and annotation.</title>
        <authorList>
            <consortium name="The Broad Institute Genomics Platform"/>
            <consortium name="The Broad Institute Genome Sequencing Center for Infectious Disease"/>
            <person name="Wu L."/>
            <person name="Ma J."/>
        </authorList>
    </citation>
    <scope>NUCLEOTIDE SEQUENCE [LARGE SCALE GENOMIC DNA]</scope>
    <source>
        <strain evidence="2">JCM 16114</strain>
    </source>
</reference>
<dbReference type="Proteomes" id="UP001499843">
    <property type="component" value="Unassembled WGS sequence"/>
</dbReference>
<name>A0ABP5PXG8_9ACTN</name>
<accession>A0ABP5PXG8</accession>
<evidence type="ECO:0000313" key="2">
    <source>
        <dbReference type="Proteomes" id="UP001499843"/>
    </source>
</evidence>
<proteinExistence type="predicted"/>